<feature type="compositionally biased region" description="Low complexity" evidence="9">
    <location>
        <begin position="23"/>
        <end position="50"/>
    </location>
</feature>
<feature type="compositionally biased region" description="Basic and acidic residues" evidence="9">
    <location>
        <begin position="499"/>
        <end position="508"/>
    </location>
</feature>
<evidence type="ECO:0000313" key="11">
    <source>
        <dbReference type="EMBL" id="KAF4591770.1"/>
    </source>
</evidence>
<comment type="caution">
    <text evidence="11">The sequence shown here is derived from an EMBL/GenBank/DDBJ whole genome shotgun (WGS) entry which is preliminary data.</text>
</comment>
<keyword evidence="6" id="KW-0804">Transcription</keyword>
<dbReference type="AlphaFoldDB" id="A0A8H4Q9P3"/>
<evidence type="ECO:0000259" key="10">
    <source>
        <dbReference type="PROSITE" id="PS51299"/>
    </source>
</evidence>
<feature type="region of interest" description="Disordered" evidence="9">
    <location>
        <begin position="613"/>
        <end position="660"/>
    </location>
</feature>
<dbReference type="InterPro" id="IPR036887">
    <property type="entry name" value="HTH_APSES_sf"/>
</dbReference>
<dbReference type="GO" id="GO:0003700">
    <property type="term" value="F:DNA-binding transcription factor activity"/>
    <property type="evidence" value="ECO:0007669"/>
    <property type="project" value="TreeGrafter"/>
</dbReference>
<dbReference type="GO" id="GO:0045944">
    <property type="term" value="P:positive regulation of transcription by RNA polymerase II"/>
    <property type="evidence" value="ECO:0007669"/>
    <property type="project" value="TreeGrafter"/>
</dbReference>
<feature type="region of interest" description="Disordered" evidence="9">
    <location>
        <begin position="305"/>
        <end position="373"/>
    </location>
</feature>
<feature type="region of interest" description="Disordered" evidence="9">
    <location>
        <begin position="389"/>
        <end position="442"/>
    </location>
</feature>
<reference evidence="11 12" key="1">
    <citation type="journal article" date="2020" name="G3 (Bethesda)">
        <title>Genetic Underpinnings of Host Manipulation by Ophiocordyceps as Revealed by Comparative Transcriptomics.</title>
        <authorList>
            <person name="Will I."/>
            <person name="Das B."/>
            <person name="Trinh T."/>
            <person name="Brachmann A."/>
            <person name="Ohm R.A."/>
            <person name="de Bekker C."/>
        </authorList>
    </citation>
    <scope>NUCLEOTIDE SEQUENCE [LARGE SCALE GENOMIC DNA]</scope>
    <source>
        <strain evidence="11 12">EC05</strain>
    </source>
</reference>
<dbReference type="FunFam" id="3.10.260.10:FF:000003">
    <property type="entry name" value="Ascospore maturation 1 protein"/>
    <property type="match status" value="1"/>
</dbReference>
<dbReference type="GO" id="GO:0030435">
    <property type="term" value="P:sporulation resulting in formation of a cellular spore"/>
    <property type="evidence" value="ECO:0007669"/>
    <property type="project" value="UniProtKB-KW"/>
</dbReference>
<dbReference type="Gene3D" id="3.10.260.10">
    <property type="entry name" value="Transcription regulator HTH, APSES-type DNA-binding domain"/>
    <property type="match status" value="1"/>
</dbReference>
<keyword evidence="5" id="KW-0238">DNA-binding</keyword>
<evidence type="ECO:0000256" key="3">
    <source>
        <dbReference type="ARBA" id="ARBA00022969"/>
    </source>
</evidence>
<dbReference type="InterPro" id="IPR029790">
    <property type="entry name" value="EFG1/Phd1/StuA"/>
</dbReference>
<evidence type="ECO:0000256" key="9">
    <source>
        <dbReference type="SAM" id="MobiDB-lite"/>
    </source>
</evidence>
<keyword evidence="3" id="KW-0749">Sporulation</keyword>
<evidence type="ECO:0000313" key="12">
    <source>
        <dbReference type="Proteomes" id="UP000562929"/>
    </source>
</evidence>
<gene>
    <name evidence="11" type="ORF">GQ602_002069</name>
</gene>
<feature type="compositionally biased region" description="Polar residues" evidence="9">
    <location>
        <begin position="395"/>
        <end position="442"/>
    </location>
</feature>
<dbReference type="InterPro" id="IPR018004">
    <property type="entry name" value="KilA/APSES_HTH"/>
</dbReference>
<evidence type="ECO:0000256" key="6">
    <source>
        <dbReference type="ARBA" id="ARBA00023163"/>
    </source>
</evidence>
<feature type="compositionally biased region" description="Polar residues" evidence="9">
    <location>
        <begin position="643"/>
        <end position="652"/>
    </location>
</feature>
<dbReference type="GO" id="GO:0005634">
    <property type="term" value="C:nucleus"/>
    <property type="evidence" value="ECO:0007669"/>
    <property type="project" value="UniProtKB-SubCell"/>
</dbReference>
<proteinExistence type="inferred from homology"/>
<feature type="region of interest" description="Disordered" evidence="9">
    <location>
        <begin position="1"/>
        <end position="63"/>
    </location>
</feature>
<dbReference type="SMART" id="SM01252">
    <property type="entry name" value="KilA-N"/>
    <property type="match status" value="1"/>
</dbReference>
<keyword evidence="12" id="KW-1185">Reference proteome</keyword>
<dbReference type="Pfam" id="PF04383">
    <property type="entry name" value="KilA-N"/>
    <property type="match status" value="1"/>
</dbReference>
<feature type="compositionally biased region" description="Polar residues" evidence="9">
    <location>
        <begin position="513"/>
        <end position="522"/>
    </location>
</feature>
<name>A0A8H4Q9P3_9HYPO</name>
<feature type="region of interest" description="Disordered" evidence="9">
    <location>
        <begin position="455"/>
        <end position="579"/>
    </location>
</feature>
<protein>
    <submittedName>
        <fullName evidence="11">Cell pattern formation-associated protein stuA</fullName>
    </submittedName>
</protein>
<dbReference type="OrthoDB" id="5407653at2759"/>
<dbReference type="Proteomes" id="UP000562929">
    <property type="component" value="Unassembled WGS sequence"/>
</dbReference>
<keyword evidence="8" id="KW-0183">Conidiation</keyword>
<dbReference type="PROSITE" id="PS51299">
    <property type="entry name" value="HTH_APSES"/>
    <property type="match status" value="1"/>
</dbReference>
<organism evidence="11 12">
    <name type="scientific">Ophiocordyceps camponoti-floridani</name>
    <dbReference type="NCBI Taxonomy" id="2030778"/>
    <lineage>
        <taxon>Eukaryota</taxon>
        <taxon>Fungi</taxon>
        <taxon>Dikarya</taxon>
        <taxon>Ascomycota</taxon>
        <taxon>Pezizomycotina</taxon>
        <taxon>Sordariomycetes</taxon>
        <taxon>Hypocreomycetidae</taxon>
        <taxon>Hypocreales</taxon>
        <taxon>Ophiocordycipitaceae</taxon>
        <taxon>Ophiocordyceps</taxon>
    </lineage>
</organism>
<dbReference type="EMBL" id="JAACLJ010000002">
    <property type="protein sequence ID" value="KAF4591770.1"/>
    <property type="molecule type" value="Genomic_DNA"/>
</dbReference>
<evidence type="ECO:0000256" key="4">
    <source>
        <dbReference type="ARBA" id="ARBA00023015"/>
    </source>
</evidence>
<feature type="domain" description="HTH APSES-type" evidence="10">
    <location>
        <begin position="192"/>
        <end position="298"/>
    </location>
</feature>
<accession>A0A8H4Q9P3</accession>
<evidence type="ECO:0000256" key="1">
    <source>
        <dbReference type="ARBA" id="ARBA00004123"/>
    </source>
</evidence>
<dbReference type="SUPFAM" id="SSF54616">
    <property type="entry name" value="DNA-binding domain of Mlu1-box binding protein MBP1"/>
    <property type="match status" value="1"/>
</dbReference>
<feature type="compositionally biased region" description="Polar residues" evidence="9">
    <location>
        <begin position="613"/>
        <end position="625"/>
    </location>
</feature>
<comment type="similarity">
    <text evidence="2">Belongs to the EFG1/PHD1/stuA family.</text>
</comment>
<sequence length="688" mass="72876">MSTDRLPSLPLPLPSQAYSSGTSSPRVSSIASSVGSHAGSQSSYTSAASSNGPKTPSPTLPVNAIAGPPSTIVGYEAAMNQGADMYYPQHMSAGQASAPHTVTSSAMTHYQQHQPPLLQPGHAQYQNAAQYSQYGYTNGLTSPPTAAAVSNPMAASQNVLPLPGVGGQSAMQNQYAGFDTTGQHPPPGMKPRVTATLWEDEGSLCFQVEARGICVARREDNHMINGTKLLNVAGMTRGRRDGILKSEKIRHVVKIGPMHLKGVWIPYDRALDFANKEKITEMLYPLFVHNIGALLYHPNNQTRSTQVMAAAERRKQEQGQLRNPPPGLPSIQQSHHHHHSMALPGPQPPLPSQTNVPRPTLDRAHTFPTPPTGASTVMAAMGTSDNFGWQGQGMNGAQATTPPGTSMNSMQSYPSAASGYDSSRQMYGASAAQQSPYQTATNGTHDRMYAQSYAKSDMAPPSNRPSAGGAQGEQHDVKPPNVMTSEQSSQHPAGDDEADHEHEAEYTHDSGTYDGSRTSYNYTAPGVGSLANDGNIPSEMTGSPNHPPASGRATPRTTAPHQPYYAQHAGYTTPPRVPSSSNLFNVTGADRSQHGNASSTDVYASTTDIGGSMASSYAPQPSIMNGSAGGLKRGRDEEDDMSRNSGDGSASMGSLDLKRRKTLMDSTVPPVYDALSRPASAIAAPPRR</sequence>
<dbReference type="InterPro" id="IPR003163">
    <property type="entry name" value="Tscrpt_reg_HTH_APSES-type"/>
</dbReference>
<dbReference type="PANTHER" id="PTHR47792">
    <property type="entry name" value="PROTEIN SOK2-RELATED"/>
    <property type="match status" value="1"/>
</dbReference>
<evidence type="ECO:0000256" key="5">
    <source>
        <dbReference type="ARBA" id="ARBA00023125"/>
    </source>
</evidence>
<dbReference type="GO" id="GO:0043565">
    <property type="term" value="F:sequence-specific DNA binding"/>
    <property type="evidence" value="ECO:0007669"/>
    <property type="project" value="TreeGrafter"/>
</dbReference>
<comment type="subcellular location">
    <subcellularLocation>
        <location evidence="1">Nucleus</location>
    </subcellularLocation>
</comment>
<keyword evidence="7" id="KW-0539">Nucleus</keyword>
<evidence type="ECO:0000256" key="2">
    <source>
        <dbReference type="ARBA" id="ARBA00007247"/>
    </source>
</evidence>
<evidence type="ECO:0000256" key="8">
    <source>
        <dbReference type="ARBA" id="ARBA00023321"/>
    </source>
</evidence>
<evidence type="ECO:0000256" key="7">
    <source>
        <dbReference type="ARBA" id="ARBA00023242"/>
    </source>
</evidence>
<dbReference type="GO" id="GO:0048315">
    <property type="term" value="P:conidium formation"/>
    <property type="evidence" value="ECO:0007669"/>
    <property type="project" value="UniProtKB-KW"/>
</dbReference>
<keyword evidence="4" id="KW-0805">Transcription regulation</keyword>
<dbReference type="PANTHER" id="PTHR47792:SF1">
    <property type="entry name" value="PROTEIN SOK2-RELATED"/>
    <property type="match status" value="1"/>
</dbReference>